<keyword evidence="4" id="KW-0862">Zinc</keyword>
<dbReference type="EMBL" id="GDJX01019134">
    <property type="protein sequence ID" value="JAT48802.1"/>
    <property type="molecule type" value="Transcribed_RNA"/>
</dbReference>
<dbReference type="InterPro" id="IPR032308">
    <property type="entry name" value="TDBD"/>
</dbReference>
<evidence type="ECO:0000256" key="5">
    <source>
        <dbReference type="ARBA" id="ARBA00023242"/>
    </source>
</evidence>
<comment type="subcellular location">
    <subcellularLocation>
        <location evidence="1">Nucleus</location>
    </subcellularLocation>
</comment>
<dbReference type="PROSITE" id="PS50016">
    <property type="entry name" value="ZF_PHD_2"/>
    <property type="match status" value="1"/>
</dbReference>
<evidence type="ECO:0000256" key="4">
    <source>
        <dbReference type="ARBA" id="ARBA00022833"/>
    </source>
</evidence>
<feature type="compositionally biased region" description="Basic and acidic residues" evidence="7">
    <location>
        <begin position="428"/>
        <end position="446"/>
    </location>
</feature>
<dbReference type="GO" id="GO:0008270">
    <property type="term" value="F:zinc ion binding"/>
    <property type="evidence" value="ECO:0007669"/>
    <property type="project" value="UniProtKB-KW"/>
</dbReference>
<name>A0A1D1Y2E5_9ARAE</name>
<sequence>MRGMREGGASSRGLLSAGKVESTIAGSGGGGGSSRKLKVFQSKKESKRRLILSDSESEDHPVSTRPQKAVAWAESVDLKGNGSGSRKREFEGFPKNGKRTGIPVQKDVVKCRQDGNMDLKSAMRLGMERKRSWEASQNGVEDDGVALKKTKLKSSKCGNDKSGEMDVEGMRLDSVRSGVGKALIRISNLPGQKQVMAADEGSSSLAKKRMHAHLKGNRSLEDGNSNCSEYSSQKMHGLLKHNMSPSNVQQYSASSDGKSFRFQGKGGVLRLLPGNRKSAGQNVLNVEGESHGSIKISGSSGGAYNRSWSEGRKSLKKPHSSSISNASGMNLQCSGGDDQCTRHPSLFGDGKSLRRAGYSSVTEEARKSPGHSNYSDQTILKHLSLFKDGRALKKRDSSTKEENRKSPIYSAGAVQVTLKHSSSSEEGMYLKKSESSLSLDSRKSPERSSCTATLSEDRKSLKNPGASSIRRKRHVKLRGKVLELKNKADRVCPQTDSKSAKSLRKKTEVKERGASRFITKTTLSAENNMMTETVSRSTEKQKLRDHIKGMLLSAGWNIDMRPRRGRNYEDAVYVSPQGTGYWSITKAYSVFQEQLNKKGEMGDVNIKEMHCPPSNAFSTNAYDHNGIASQFSAIPLEMLAMLRRKVVQKRRRRIEERDNGKHAKSIKRKDKAAGVKKRTNENSVVGSSWKKNKNRRGCALLARTSNAEADSEDDGYVPYAGKRSILSWMIDSGTVPANGKVKYMNKRHTRTMLEGLITRDGIHCSCCSKVLTVSKFGVHAGSKLDEAYTNILVEDSGISLLQCQLNTWERQKESERCAFHLVDITDDDPNDDTCGICGDGGELICCDSCPSTFHQNCLGIQMLPPGDWQCTNCLCRFC</sequence>
<evidence type="ECO:0000256" key="6">
    <source>
        <dbReference type="PROSITE-ProRule" id="PRU00146"/>
    </source>
</evidence>
<dbReference type="Pfam" id="PF00628">
    <property type="entry name" value="PHD"/>
    <property type="match status" value="1"/>
</dbReference>
<feature type="non-terminal residue" evidence="9">
    <location>
        <position position="878"/>
    </location>
</feature>
<feature type="domain" description="PHD-type" evidence="8">
    <location>
        <begin position="831"/>
        <end position="876"/>
    </location>
</feature>
<dbReference type="Gene3D" id="3.30.40.10">
    <property type="entry name" value="Zinc/RING finger domain, C3HC4 (zinc finger)"/>
    <property type="match status" value="1"/>
</dbReference>
<feature type="region of interest" description="Disordered" evidence="7">
    <location>
        <begin position="420"/>
        <end position="471"/>
    </location>
</feature>
<keyword evidence="5" id="KW-0539">Nucleus</keyword>
<evidence type="ECO:0000256" key="7">
    <source>
        <dbReference type="SAM" id="MobiDB-lite"/>
    </source>
</evidence>
<dbReference type="InterPro" id="IPR011011">
    <property type="entry name" value="Znf_FYVE_PHD"/>
</dbReference>
<dbReference type="GO" id="GO:0003714">
    <property type="term" value="F:transcription corepressor activity"/>
    <property type="evidence" value="ECO:0007669"/>
    <property type="project" value="InterPro"/>
</dbReference>
<evidence type="ECO:0000256" key="3">
    <source>
        <dbReference type="ARBA" id="ARBA00022771"/>
    </source>
</evidence>
<dbReference type="PROSITE" id="PS01359">
    <property type="entry name" value="ZF_PHD_1"/>
    <property type="match status" value="1"/>
</dbReference>
<keyword evidence="3 6" id="KW-0863">Zinc-finger</keyword>
<dbReference type="InterPro" id="IPR042163">
    <property type="entry name" value="PHF12"/>
</dbReference>
<feature type="compositionally biased region" description="Low complexity" evidence="7">
    <location>
        <begin position="7"/>
        <end position="18"/>
    </location>
</feature>
<evidence type="ECO:0000256" key="1">
    <source>
        <dbReference type="ARBA" id="ARBA00004123"/>
    </source>
</evidence>
<protein>
    <submittedName>
        <fullName evidence="9">E3 ubiquitin-protein ligase TRIM33</fullName>
    </submittedName>
</protein>
<dbReference type="GO" id="GO:0005634">
    <property type="term" value="C:nucleus"/>
    <property type="evidence" value="ECO:0007669"/>
    <property type="project" value="UniProtKB-SubCell"/>
</dbReference>
<feature type="region of interest" description="Disordered" evidence="7">
    <location>
        <begin position="1"/>
        <end position="101"/>
    </location>
</feature>
<keyword evidence="2" id="KW-0479">Metal-binding</keyword>
<dbReference type="InterPro" id="IPR019787">
    <property type="entry name" value="Znf_PHD-finger"/>
</dbReference>
<dbReference type="AlphaFoldDB" id="A0A1D1Y2E5"/>
<dbReference type="InterPro" id="IPR054292">
    <property type="entry name" value="DUF7028"/>
</dbReference>
<dbReference type="Pfam" id="PF16135">
    <property type="entry name" value="TDBD"/>
    <property type="match status" value="1"/>
</dbReference>
<feature type="compositionally biased region" description="Basic residues" evidence="7">
    <location>
        <begin position="662"/>
        <end position="677"/>
    </location>
</feature>
<evidence type="ECO:0000313" key="9">
    <source>
        <dbReference type="EMBL" id="JAT48802.1"/>
    </source>
</evidence>
<dbReference type="InterPro" id="IPR019786">
    <property type="entry name" value="Zinc_finger_PHD-type_CS"/>
</dbReference>
<feature type="region of interest" description="Disordered" evidence="7">
    <location>
        <begin position="651"/>
        <end position="689"/>
    </location>
</feature>
<organism evidence="9">
    <name type="scientific">Anthurium amnicola</name>
    <dbReference type="NCBI Taxonomy" id="1678845"/>
    <lineage>
        <taxon>Eukaryota</taxon>
        <taxon>Viridiplantae</taxon>
        <taxon>Streptophyta</taxon>
        <taxon>Embryophyta</taxon>
        <taxon>Tracheophyta</taxon>
        <taxon>Spermatophyta</taxon>
        <taxon>Magnoliopsida</taxon>
        <taxon>Liliopsida</taxon>
        <taxon>Araceae</taxon>
        <taxon>Pothoideae</taxon>
        <taxon>Potheae</taxon>
        <taxon>Anthurium</taxon>
    </lineage>
</organism>
<evidence type="ECO:0000259" key="8">
    <source>
        <dbReference type="PROSITE" id="PS50016"/>
    </source>
</evidence>
<dbReference type="SMART" id="SM00249">
    <property type="entry name" value="PHD"/>
    <property type="match status" value="1"/>
</dbReference>
<dbReference type="InterPro" id="IPR013083">
    <property type="entry name" value="Znf_RING/FYVE/PHD"/>
</dbReference>
<dbReference type="GO" id="GO:0006357">
    <property type="term" value="P:regulation of transcription by RNA polymerase II"/>
    <property type="evidence" value="ECO:0007669"/>
    <property type="project" value="TreeGrafter"/>
</dbReference>
<feature type="region of interest" description="Disordered" evidence="7">
    <location>
        <begin position="489"/>
        <end position="512"/>
    </location>
</feature>
<dbReference type="InterPro" id="IPR001965">
    <property type="entry name" value="Znf_PHD"/>
</dbReference>
<dbReference type="SUPFAM" id="SSF57903">
    <property type="entry name" value="FYVE/PHD zinc finger"/>
    <property type="match status" value="1"/>
</dbReference>
<dbReference type="PANTHER" id="PTHR46309">
    <property type="entry name" value="PHD FINGER PROTEIN 12"/>
    <property type="match status" value="1"/>
</dbReference>
<reference evidence="9" key="1">
    <citation type="submission" date="2015-07" db="EMBL/GenBank/DDBJ databases">
        <title>Transcriptome Assembly of Anthurium amnicola.</title>
        <authorList>
            <person name="Suzuki J."/>
        </authorList>
    </citation>
    <scope>NUCLEOTIDE SEQUENCE</scope>
</reference>
<accession>A0A1D1Y2E5</accession>
<dbReference type="CDD" id="cd15532">
    <property type="entry name" value="PHD2_CHD_II"/>
    <property type="match status" value="1"/>
</dbReference>
<gene>
    <name evidence="9" type="primary">trim33</name>
    <name evidence="9" type="ORF">g.19858</name>
</gene>
<proteinExistence type="predicted"/>
<feature type="region of interest" description="Disordered" evidence="7">
    <location>
        <begin position="297"/>
        <end position="337"/>
    </location>
</feature>
<evidence type="ECO:0000256" key="2">
    <source>
        <dbReference type="ARBA" id="ARBA00022723"/>
    </source>
</evidence>
<feature type="compositionally biased region" description="Polar residues" evidence="7">
    <location>
        <begin position="320"/>
        <end position="333"/>
    </location>
</feature>
<dbReference type="PANTHER" id="PTHR46309:SF1">
    <property type="entry name" value="PHD FINGER PROTEIN 12"/>
    <property type="match status" value="1"/>
</dbReference>
<dbReference type="Pfam" id="PF22970">
    <property type="entry name" value="DUF7028"/>
    <property type="match status" value="1"/>
</dbReference>